<dbReference type="SUPFAM" id="SSF161098">
    <property type="entry name" value="MetI-like"/>
    <property type="match status" value="1"/>
</dbReference>
<dbReference type="Gene3D" id="1.10.3720.10">
    <property type="entry name" value="MetI-like"/>
    <property type="match status" value="1"/>
</dbReference>
<dbReference type="PANTHER" id="PTHR30043:SF1">
    <property type="entry name" value="ABC TRANSPORT SYSTEM PERMEASE PROTEIN P69"/>
    <property type="match status" value="1"/>
</dbReference>
<evidence type="ECO:0000313" key="10">
    <source>
        <dbReference type="Proteomes" id="UP000322545"/>
    </source>
</evidence>
<feature type="transmembrane region" description="Helical" evidence="7">
    <location>
        <begin position="27"/>
        <end position="45"/>
    </location>
</feature>
<dbReference type="Pfam" id="PF00528">
    <property type="entry name" value="BPD_transp_1"/>
    <property type="match status" value="1"/>
</dbReference>
<dbReference type="PROSITE" id="PS50928">
    <property type="entry name" value="ABC_TM1"/>
    <property type="match status" value="1"/>
</dbReference>
<reference evidence="9 10" key="1">
    <citation type="submission" date="2016-11" db="EMBL/GenBank/DDBJ databases">
        <authorList>
            <person name="Varghese N."/>
            <person name="Submissions S."/>
        </authorList>
    </citation>
    <scope>NUCLEOTIDE SEQUENCE [LARGE SCALE GENOMIC DNA]</scope>
    <source>
        <strain evidence="9 10">DSM 28249</strain>
    </source>
</reference>
<evidence type="ECO:0000256" key="5">
    <source>
        <dbReference type="ARBA" id="ARBA00022989"/>
    </source>
</evidence>
<evidence type="ECO:0000256" key="2">
    <source>
        <dbReference type="ARBA" id="ARBA00022448"/>
    </source>
</evidence>
<keyword evidence="6 7" id="KW-0472">Membrane</keyword>
<dbReference type="InterPro" id="IPR000515">
    <property type="entry name" value="MetI-like"/>
</dbReference>
<dbReference type="AlphaFoldDB" id="A0A1M7B2I6"/>
<evidence type="ECO:0000313" key="9">
    <source>
        <dbReference type="EMBL" id="SHL49190.1"/>
    </source>
</evidence>
<dbReference type="InterPro" id="IPR035906">
    <property type="entry name" value="MetI-like_sf"/>
</dbReference>
<keyword evidence="10" id="KW-1185">Reference proteome</keyword>
<dbReference type="CDD" id="cd06261">
    <property type="entry name" value="TM_PBP2"/>
    <property type="match status" value="1"/>
</dbReference>
<evidence type="ECO:0000256" key="7">
    <source>
        <dbReference type="RuleBase" id="RU363032"/>
    </source>
</evidence>
<feature type="transmembrane region" description="Helical" evidence="7">
    <location>
        <begin position="245"/>
        <end position="265"/>
    </location>
</feature>
<dbReference type="GO" id="GO:0005886">
    <property type="term" value="C:plasma membrane"/>
    <property type="evidence" value="ECO:0007669"/>
    <property type="project" value="UniProtKB-SubCell"/>
</dbReference>
<keyword evidence="4 7" id="KW-0812">Transmembrane</keyword>
<sequence>MRRPIAETPILTDPEMILAEDSKGRRIVFLQILGVLAIVILSLWLTGMLDGDRLAQGLPAIGVLVTEMIPPDFGRWRDWVDPLLETLAMSIAGTALAIALSLPLGFLAARNTTPNKIAYQCARFVLNTLRSIPELILGIIFVAAVGFGMLPGVLALGLHSVGMVGKFFAEAIEHAHPAPIEATEASGATRMQVILHGVLPQVFPQFADVSMYRWEYNFRASTVMGMVGAGGIGTELVGSLRLLDYPQVAALLLVILGCVTLVDMLSNTLRSRFK</sequence>
<feature type="transmembrane region" description="Helical" evidence="7">
    <location>
        <begin position="135"/>
        <end position="158"/>
    </location>
</feature>
<dbReference type="GO" id="GO:0015416">
    <property type="term" value="F:ABC-type phosphonate transporter activity"/>
    <property type="evidence" value="ECO:0007669"/>
    <property type="project" value="InterPro"/>
</dbReference>
<feature type="transmembrane region" description="Helical" evidence="7">
    <location>
        <begin position="87"/>
        <end position="109"/>
    </location>
</feature>
<keyword evidence="3" id="KW-1003">Cell membrane</keyword>
<comment type="subcellular location">
    <subcellularLocation>
        <location evidence="1 7">Cell membrane</location>
        <topology evidence="1 7">Multi-pass membrane protein</topology>
    </subcellularLocation>
</comment>
<proteinExistence type="inferred from homology"/>
<feature type="domain" description="ABC transmembrane type-1" evidence="8">
    <location>
        <begin position="83"/>
        <end position="266"/>
    </location>
</feature>
<dbReference type="NCBIfam" id="TIGR01097">
    <property type="entry name" value="PhnE"/>
    <property type="match status" value="1"/>
</dbReference>
<accession>A0A1M7B2I6</accession>
<dbReference type="PANTHER" id="PTHR30043">
    <property type="entry name" value="PHOSPHONATES TRANSPORT SYSTEM PERMEASE PROTEIN"/>
    <property type="match status" value="1"/>
</dbReference>
<keyword evidence="2 7" id="KW-0813">Transport</keyword>
<evidence type="ECO:0000259" key="8">
    <source>
        <dbReference type="PROSITE" id="PS50928"/>
    </source>
</evidence>
<dbReference type="InterPro" id="IPR005769">
    <property type="entry name" value="PhnE/PtxC"/>
</dbReference>
<organism evidence="9 10">
    <name type="scientific">Roseovarius litoreus</name>
    <dbReference type="NCBI Taxonomy" id="1155722"/>
    <lineage>
        <taxon>Bacteria</taxon>
        <taxon>Pseudomonadati</taxon>
        <taxon>Pseudomonadota</taxon>
        <taxon>Alphaproteobacteria</taxon>
        <taxon>Rhodobacterales</taxon>
        <taxon>Roseobacteraceae</taxon>
        <taxon>Roseovarius</taxon>
    </lineage>
</organism>
<evidence type="ECO:0000256" key="3">
    <source>
        <dbReference type="ARBA" id="ARBA00022475"/>
    </source>
</evidence>
<evidence type="ECO:0000256" key="6">
    <source>
        <dbReference type="ARBA" id="ARBA00023136"/>
    </source>
</evidence>
<evidence type="ECO:0000256" key="1">
    <source>
        <dbReference type="ARBA" id="ARBA00004651"/>
    </source>
</evidence>
<dbReference type="Proteomes" id="UP000322545">
    <property type="component" value="Unassembled WGS sequence"/>
</dbReference>
<keyword evidence="5 7" id="KW-1133">Transmembrane helix</keyword>
<evidence type="ECO:0000256" key="4">
    <source>
        <dbReference type="ARBA" id="ARBA00022692"/>
    </source>
</evidence>
<protein>
    <submittedName>
        <fullName evidence="9">Phosphonate transport system permease protein</fullName>
    </submittedName>
</protein>
<dbReference type="EMBL" id="FRCB01000001">
    <property type="protein sequence ID" value="SHL49190.1"/>
    <property type="molecule type" value="Genomic_DNA"/>
</dbReference>
<comment type="similarity">
    <text evidence="7">Belongs to the binding-protein-dependent transport system permease family.</text>
</comment>
<gene>
    <name evidence="9" type="ORF">SAMN05443432_101665</name>
</gene>
<name>A0A1M7B2I6_9RHOB</name>